<feature type="region of interest" description="Disordered" evidence="1">
    <location>
        <begin position="1"/>
        <end position="40"/>
    </location>
</feature>
<proteinExistence type="predicted"/>
<evidence type="ECO:0000313" key="3">
    <source>
        <dbReference type="Proteomes" id="UP001612415"/>
    </source>
</evidence>
<evidence type="ECO:0000313" key="2">
    <source>
        <dbReference type="EMBL" id="MFI5679866.1"/>
    </source>
</evidence>
<dbReference type="EMBL" id="JBITDC010000017">
    <property type="protein sequence ID" value="MFI5679866.1"/>
    <property type="molecule type" value="Genomic_DNA"/>
</dbReference>
<dbReference type="RefSeq" id="WP_398660287.1">
    <property type="nucleotide sequence ID" value="NZ_JBITDC010000017.1"/>
</dbReference>
<gene>
    <name evidence="2" type="ORF">ACIA8P_35435</name>
</gene>
<evidence type="ECO:0000256" key="1">
    <source>
        <dbReference type="SAM" id="MobiDB-lite"/>
    </source>
</evidence>
<dbReference type="Proteomes" id="UP001612415">
    <property type="component" value="Unassembled WGS sequence"/>
</dbReference>
<organism evidence="2 3">
    <name type="scientific">Streptomyces cellulosae</name>
    <dbReference type="NCBI Taxonomy" id="1968"/>
    <lineage>
        <taxon>Bacteria</taxon>
        <taxon>Bacillati</taxon>
        <taxon>Actinomycetota</taxon>
        <taxon>Actinomycetes</taxon>
        <taxon>Kitasatosporales</taxon>
        <taxon>Streptomycetaceae</taxon>
        <taxon>Streptomyces</taxon>
    </lineage>
</organism>
<reference evidence="2 3" key="1">
    <citation type="submission" date="2024-10" db="EMBL/GenBank/DDBJ databases">
        <title>The Natural Products Discovery Center: Release of the First 8490 Sequenced Strains for Exploring Actinobacteria Biosynthetic Diversity.</title>
        <authorList>
            <person name="Kalkreuter E."/>
            <person name="Kautsar S.A."/>
            <person name="Yang D."/>
            <person name="Bader C.D."/>
            <person name="Teijaro C.N."/>
            <person name="Fluegel L."/>
            <person name="Davis C.M."/>
            <person name="Simpson J.R."/>
            <person name="Lauterbach L."/>
            <person name="Steele A.D."/>
            <person name="Gui C."/>
            <person name="Meng S."/>
            <person name="Li G."/>
            <person name="Viehrig K."/>
            <person name="Ye F."/>
            <person name="Su P."/>
            <person name="Kiefer A.F."/>
            <person name="Nichols A."/>
            <person name="Cepeda A.J."/>
            <person name="Yan W."/>
            <person name="Fan B."/>
            <person name="Jiang Y."/>
            <person name="Adhikari A."/>
            <person name="Zheng C.-J."/>
            <person name="Schuster L."/>
            <person name="Cowan T.M."/>
            <person name="Smanski M.J."/>
            <person name="Chevrette M.G."/>
            <person name="De Carvalho L.P.S."/>
            <person name="Shen B."/>
        </authorList>
    </citation>
    <scope>NUCLEOTIDE SEQUENCE [LARGE SCALE GENOMIC DNA]</scope>
    <source>
        <strain evidence="2 3">NPDC051599</strain>
    </source>
</reference>
<sequence length="40" mass="3939">MALPTPDRVRADVPDASMGSSTGHCSALSPIGPSGAATAW</sequence>
<keyword evidence="3" id="KW-1185">Reference proteome</keyword>
<name>A0ABW7YBT9_STRCE</name>
<comment type="caution">
    <text evidence="2">The sequence shown here is derived from an EMBL/GenBank/DDBJ whole genome shotgun (WGS) entry which is preliminary data.</text>
</comment>
<accession>A0ABW7YBT9</accession>
<protein>
    <submittedName>
        <fullName evidence="2">Uncharacterized protein</fullName>
    </submittedName>
</protein>